<dbReference type="EMBL" id="JAAGOB010000002">
    <property type="protein sequence ID" value="NED94312.1"/>
    <property type="molecule type" value="Genomic_DNA"/>
</dbReference>
<keyword evidence="1" id="KW-1133">Transmembrane helix</keyword>
<dbReference type="Gene3D" id="1.10.287.70">
    <property type="match status" value="1"/>
</dbReference>
<evidence type="ECO:0000259" key="2">
    <source>
        <dbReference type="Pfam" id="PF07885"/>
    </source>
</evidence>
<keyword evidence="1" id="KW-0472">Membrane</keyword>
<feature type="transmembrane region" description="Helical" evidence="1">
    <location>
        <begin position="57"/>
        <end position="86"/>
    </location>
</feature>
<evidence type="ECO:0000313" key="3">
    <source>
        <dbReference type="EMBL" id="NED94312.1"/>
    </source>
</evidence>
<feature type="transmembrane region" description="Helical" evidence="1">
    <location>
        <begin position="98"/>
        <end position="119"/>
    </location>
</feature>
<reference evidence="3 4" key="1">
    <citation type="submission" date="2020-02" db="EMBL/GenBank/DDBJ databases">
        <authorList>
            <person name="Li X.-J."/>
            <person name="Feng X.-M."/>
        </authorList>
    </citation>
    <scope>NUCLEOTIDE SEQUENCE [LARGE SCALE GENOMIC DNA]</scope>
    <source>
        <strain evidence="3 4">CGMCC 4.7225</strain>
    </source>
</reference>
<keyword evidence="4" id="KW-1185">Reference proteome</keyword>
<dbReference type="Proteomes" id="UP000469185">
    <property type="component" value="Unassembled WGS sequence"/>
</dbReference>
<protein>
    <submittedName>
        <fullName evidence="3">Two pore domain potassium channel family protein</fullName>
    </submittedName>
</protein>
<keyword evidence="3" id="KW-0407">Ion channel</keyword>
<dbReference type="InterPro" id="IPR013099">
    <property type="entry name" value="K_chnl_dom"/>
</dbReference>
<evidence type="ECO:0000256" key="1">
    <source>
        <dbReference type="SAM" id="Phobius"/>
    </source>
</evidence>
<dbReference type="AlphaFoldDB" id="A0A6N9YH79"/>
<evidence type="ECO:0000313" key="4">
    <source>
        <dbReference type="Proteomes" id="UP000469185"/>
    </source>
</evidence>
<feature type="transmembrane region" description="Helical" evidence="1">
    <location>
        <begin position="131"/>
        <end position="152"/>
    </location>
</feature>
<gene>
    <name evidence="3" type="ORF">G1H11_03200</name>
</gene>
<keyword evidence="3" id="KW-0813">Transport</keyword>
<dbReference type="SUPFAM" id="SSF81324">
    <property type="entry name" value="Voltage-gated potassium channels"/>
    <property type="match status" value="1"/>
</dbReference>
<keyword evidence="3" id="KW-0406">Ion transport</keyword>
<name>A0A6N9YH79_9ACTN</name>
<proteinExistence type="predicted"/>
<organism evidence="3 4">
    <name type="scientific">Phytoactinopolyspora alkaliphila</name>
    <dbReference type="NCBI Taxonomy" id="1783498"/>
    <lineage>
        <taxon>Bacteria</taxon>
        <taxon>Bacillati</taxon>
        <taxon>Actinomycetota</taxon>
        <taxon>Actinomycetes</taxon>
        <taxon>Jiangellales</taxon>
        <taxon>Jiangellaceae</taxon>
        <taxon>Phytoactinopolyspora</taxon>
    </lineage>
</organism>
<comment type="caution">
    <text evidence="3">The sequence shown here is derived from an EMBL/GenBank/DDBJ whole genome shotgun (WGS) entry which is preliminary data.</text>
</comment>
<sequence>MAIIVLGVMVTLLVVRDVWQTVLHPDAEGMVAALTRRAMWRLATGAGIRLRFRRRRILALAGPGIVVLTFVAWMGLLTLGLTLVFWPMGDQFASDPALGSLTFLDTFYYVGGTVTVLGFGDITPISGLGKLLTISAAALGFTMFTAMASYLIEVVNGLSARDRFTLAIHDETRGRTGDVALAEFLAYEGADETRKRCRVWAAHLRGVDEMVHRYPLVALTYRSRRAEYDPEPALRRCAEAAAAALVAVRFEPALRSAADELATAMARLERTIAENYLADEVVRRLSDAEPEERDLNTVDEIHRLLAERLGPHAASVATDGHAGEAVFRARVFLSSLRDWSRADVSGYEWGAGSNA</sequence>
<dbReference type="Pfam" id="PF07885">
    <property type="entry name" value="Ion_trans_2"/>
    <property type="match status" value="1"/>
</dbReference>
<feature type="domain" description="Potassium channel" evidence="2">
    <location>
        <begin position="96"/>
        <end position="155"/>
    </location>
</feature>
<dbReference type="GO" id="GO:0034220">
    <property type="term" value="P:monoatomic ion transmembrane transport"/>
    <property type="evidence" value="ECO:0007669"/>
    <property type="project" value="UniProtKB-KW"/>
</dbReference>
<keyword evidence="1" id="KW-0812">Transmembrane</keyword>
<accession>A0A6N9YH79</accession>